<evidence type="ECO:0000313" key="9">
    <source>
        <dbReference type="Proteomes" id="UP000078561"/>
    </source>
</evidence>
<keyword evidence="6 7" id="KW-0472">Membrane</keyword>
<dbReference type="PANTHER" id="PTHR28264:SF1">
    <property type="entry name" value="CYTOCHROME C OXIDASE SUBUNIT 6C"/>
    <property type="match status" value="1"/>
</dbReference>
<dbReference type="InParanoid" id="A0A168SEQ6"/>
<dbReference type="PANTHER" id="PTHR28264">
    <property type="entry name" value="CYTOCHROME C OXIDASE SUBUNIT 7A"/>
    <property type="match status" value="1"/>
</dbReference>
<evidence type="ECO:0000256" key="3">
    <source>
        <dbReference type="ARBA" id="ARBA00022792"/>
    </source>
</evidence>
<dbReference type="EMBL" id="LT554895">
    <property type="protein sequence ID" value="SAM08328.1"/>
    <property type="molecule type" value="Genomic_DNA"/>
</dbReference>
<keyword evidence="3" id="KW-0999">Mitochondrion inner membrane</keyword>
<feature type="transmembrane region" description="Helical" evidence="7">
    <location>
        <begin position="17"/>
        <end position="35"/>
    </location>
</feature>
<keyword evidence="5" id="KW-0496">Mitochondrion</keyword>
<keyword evidence="2 7" id="KW-0812">Transmembrane</keyword>
<evidence type="ECO:0000256" key="7">
    <source>
        <dbReference type="SAM" id="Phobius"/>
    </source>
</evidence>
<evidence type="ECO:0000256" key="6">
    <source>
        <dbReference type="ARBA" id="ARBA00023136"/>
    </source>
</evidence>
<dbReference type="AlphaFoldDB" id="A0A168SEQ6"/>
<keyword evidence="4 7" id="KW-1133">Transmembrane helix</keyword>
<evidence type="ECO:0000256" key="5">
    <source>
        <dbReference type="ARBA" id="ARBA00023128"/>
    </source>
</evidence>
<evidence type="ECO:0000256" key="4">
    <source>
        <dbReference type="ARBA" id="ARBA00022989"/>
    </source>
</evidence>
<comment type="subcellular location">
    <subcellularLocation>
        <location evidence="1">Mitochondrion inner membrane</location>
    </subcellularLocation>
</comment>
<proteinExistence type="predicted"/>
<evidence type="ECO:0000256" key="2">
    <source>
        <dbReference type="ARBA" id="ARBA00022692"/>
    </source>
</evidence>
<evidence type="ECO:0000313" key="8">
    <source>
        <dbReference type="EMBL" id="SAM08328.1"/>
    </source>
</evidence>
<evidence type="ECO:0000256" key="1">
    <source>
        <dbReference type="ARBA" id="ARBA00004273"/>
    </source>
</evidence>
<dbReference type="GO" id="GO:0005743">
    <property type="term" value="C:mitochondrial inner membrane"/>
    <property type="evidence" value="ECO:0007669"/>
    <property type="project" value="UniProtKB-SubCell"/>
</dbReference>
<dbReference type="FunCoup" id="A0A168SEQ6">
    <property type="interactions" value="118"/>
</dbReference>
<dbReference type="GO" id="GO:0006123">
    <property type="term" value="P:mitochondrial electron transport, cytochrome c to oxygen"/>
    <property type="evidence" value="ECO:0007669"/>
    <property type="project" value="TreeGrafter"/>
</dbReference>
<dbReference type="STRING" id="4829.A0A168SEQ6"/>
<organism evidence="8">
    <name type="scientific">Absidia glauca</name>
    <name type="common">Pin mould</name>
    <dbReference type="NCBI Taxonomy" id="4829"/>
    <lineage>
        <taxon>Eukaryota</taxon>
        <taxon>Fungi</taxon>
        <taxon>Fungi incertae sedis</taxon>
        <taxon>Mucoromycota</taxon>
        <taxon>Mucoromycotina</taxon>
        <taxon>Mucoromycetes</taxon>
        <taxon>Mucorales</taxon>
        <taxon>Cunninghamellaceae</taxon>
        <taxon>Absidia</taxon>
    </lineage>
</organism>
<dbReference type="Proteomes" id="UP000078561">
    <property type="component" value="Unassembled WGS sequence"/>
</dbReference>
<reference evidence="8" key="1">
    <citation type="submission" date="2016-04" db="EMBL/GenBank/DDBJ databases">
        <authorList>
            <person name="Evans L.H."/>
            <person name="Alamgir A."/>
            <person name="Owens N."/>
            <person name="Weber N.D."/>
            <person name="Virtaneva K."/>
            <person name="Barbian K."/>
            <person name="Babar A."/>
            <person name="Rosenke K."/>
        </authorList>
    </citation>
    <scope>NUCLEOTIDE SEQUENCE [LARGE SCALE GENOMIC DNA]</scope>
    <source>
        <strain evidence="8">CBS 101.48</strain>
    </source>
</reference>
<evidence type="ECO:0008006" key="10">
    <source>
        <dbReference type="Google" id="ProtNLM"/>
    </source>
</evidence>
<dbReference type="OrthoDB" id="2317211at2759"/>
<keyword evidence="9" id="KW-1185">Reference proteome</keyword>
<gene>
    <name evidence="8" type="primary">ABSGL_13991.1 scaffold 14385</name>
</gene>
<accession>A0A168SEQ6</accession>
<dbReference type="CDD" id="cd22888">
    <property type="entry name" value="CcO_VIIa_fungal"/>
    <property type="match status" value="1"/>
</dbReference>
<dbReference type="OMA" id="NRSCPRT"/>
<protein>
    <recommendedName>
        <fullName evidence="10">Cytochrome c oxidase polypeptide VIIA</fullName>
    </recommendedName>
</protein>
<name>A0A168SEQ6_ABSGL</name>
<dbReference type="GO" id="GO:0004129">
    <property type="term" value="F:cytochrome-c oxidase activity"/>
    <property type="evidence" value="ECO:0007669"/>
    <property type="project" value="TreeGrafter"/>
</dbReference>
<sequence length="80" mass="9259">MIAPITGKLRNQFFKDLTISLVLGAAGGAAWWNLYHIPNVQRRDAYYAKQNHPDRANLRIHEFCGYDNRSCPRTPPTMWL</sequence>